<evidence type="ECO:0000256" key="6">
    <source>
        <dbReference type="ARBA" id="ARBA00023136"/>
    </source>
</evidence>
<dbReference type="InterPro" id="IPR029787">
    <property type="entry name" value="Nucleotide_cyclase"/>
</dbReference>
<comment type="catalytic activity">
    <reaction evidence="7">
        <text>2 GTP = 3',3'-c-di-GMP + 2 diphosphate</text>
        <dbReference type="Rhea" id="RHEA:24898"/>
        <dbReference type="ChEBI" id="CHEBI:33019"/>
        <dbReference type="ChEBI" id="CHEBI:37565"/>
        <dbReference type="ChEBI" id="CHEBI:58805"/>
        <dbReference type="EC" id="2.7.7.65"/>
    </reaction>
</comment>
<keyword evidence="6 8" id="KW-0472">Membrane</keyword>
<feature type="domain" description="GGDEF" evidence="11">
    <location>
        <begin position="475"/>
        <end position="611"/>
    </location>
</feature>
<protein>
    <recommendedName>
        <fullName evidence="3">diguanylate cyclase</fullName>
        <ecNumber evidence="3">2.7.7.65</ecNumber>
    </recommendedName>
</protein>
<dbReference type="Pfam" id="PF03924">
    <property type="entry name" value="CHASE"/>
    <property type="match status" value="1"/>
</dbReference>
<dbReference type="EMBL" id="JACHLI010000011">
    <property type="protein sequence ID" value="MBB4864390.1"/>
    <property type="molecule type" value="Genomic_DNA"/>
</dbReference>
<dbReference type="PROSITE" id="PS50113">
    <property type="entry name" value="PAC"/>
    <property type="match status" value="1"/>
</dbReference>
<comment type="caution">
    <text evidence="12">The sequence shown here is derived from an EMBL/GenBank/DDBJ whole genome shotgun (WGS) entry which is preliminary data.</text>
</comment>
<evidence type="ECO:0000313" key="13">
    <source>
        <dbReference type="Proteomes" id="UP000566995"/>
    </source>
</evidence>
<keyword evidence="4 8" id="KW-0812">Transmembrane</keyword>
<evidence type="ECO:0000256" key="1">
    <source>
        <dbReference type="ARBA" id="ARBA00001946"/>
    </source>
</evidence>
<feature type="domain" description="CHASE" evidence="10">
    <location>
        <begin position="110"/>
        <end position="198"/>
    </location>
</feature>
<dbReference type="PROSITE" id="PS50887">
    <property type="entry name" value="GGDEF"/>
    <property type="match status" value="1"/>
</dbReference>
<dbReference type="RefSeq" id="WP_184590623.1">
    <property type="nucleotide sequence ID" value="NZ_JACHLI010000011.1"/>
</dbReference>
<dbReference type="FunFam" id="3.30.70.270:FF:000001">
    <property type="entry name" value="Diguanylate cyclase domain protein"/>
    <property type="match status" value="1"/>
</dbReference>
<evidence type="ECO:0000256" key="3">
    <source>
        <dbReference type="ARBA" id="ARBA00012528"/>
    </source>
</evidence>
<evidence type="ECO:0000259" key="10">
    <source>
        <dbReference type="PROSITE" id="PS50839"/>
    </source>
</evidence>
<evidence type="ECO:0000313" key="12">
    <source>
        <dbReference type="EMBL" id="MBB4864390.1"/>
    </source>
</evidence>
<dbReference type="InterPro" id="IPR000014">
    <property type="entry name" value="PAS"/>
</dbReference>
<dbReference type="SMART" id="SM00267">
    <property type="entry name" value="GGDEF"/>
    <property type="match status" value="1"/>
</dbReference>
<dbReference type="SUPFAM" id="SSF55785">
    <property type="entry name" value="PYP-like sensor domain (PAS domain)"/>
    <property type="match status" value="1"/>
</dbReference>
<dbReference type="SUPFAM" id="SSF55073">
    <property type="entry name" value="Nucleotide cyclase"/>
    <property type="match status" value="1"/>
</dbReference>
<dbReference type="GO" id="GO:0043709">
    <property type="term" value="P:cell adhesion involved in single-species biofilm formation"/>
    <property type="evidence" value="ECO:0007669"/>
    <property type="project" value="TreeGrafter"/>
</dbReference>
<dbReference type="Gene3D" id="3.30.450.20">
    <property type="entry name" value="PAS domain"/>
    <property type="match status" value="1"/>
</dbReference>
<reference evidence="12 13" key="1">
    <citation type="submission" date="2020-08" db="EMBL/GenBank/DDBJ databases">
        <title>Functional genomics of gut bacteria from endangered species of beetles.</title>
        <authorList>
            <person name="Carlos-Shanley C."/>
        </authorList>
    </citation>
    <scope>NUCLEOTIDE SEQUENCE [LARGE SCALE GENOMIC DNA]</scope>
    <source>
        <strain evidence="12 13">S00179</strain>
    </source>
</reference>
<dbReference type="InterPro" id="IPR000160">
    <property type="entry name" value="GGDEF_dom"/>
</dbReference>
<dbReference type="GO" id="GO:1902201">
    <property type="term" value="P:negative regulation of bacterial-type flagellum-dependent cell motility"/>
    <property type="evidence" value="ECO:0007669"/>
    <property type="project" value="TreeGrafter"/>
</dbReference>
<evidence type="ECO:0000256" key="4">
    <source>
        <dbReference type="ARBA" id="ARBA00022692"/>
    </source>
</evidence>
<organism evidence="12 13">
    <name type="scientific">Pseudomonas nitroreducens</name>
    <dbReference type="NCBI Taxonomy" id="46680"/>
    <lineage>
        <taxon>Bacteria</taxon>
        <taxon>Pseudomonadati</taxon>
        <taxon>Pseudomonadota</taxon>
        <taxon>Gammaproteobacteria</taxon>
        <taxon>Pseudomonadales</taxon>
        <taxon>Pseudomonadaceae</taxon>
        <taxon>Pseudomonas</taxon>
    </lineage>
</organism>
<accession>A0A7W7KL48</accession>
<dbReference type="InterPro" id="IPR006189">
    <property type="entry name" value="CHASE_dom"/>
</dbReference>
<sequence>MRRLQSSLVTYLGLGGLLGVLLFASAWLGRELADSERERVGERLTYQGRSLAHQLEANLHEQVQGLNLMAQLWTHHSRMPRAEWELDARFYVHSFAGYQSIQWSGPDLRIRWLEPLQGNEAALNFRLTEQHPNYATAMAARDSGMPRLSDSVELVQGGRGFVLYAPVFIRDAGNQLQFDGFMQGVFRVGPLMDNLLEQADNRLFGVRLLEHGQPLYVRDQPDSDAGQVLRLPLRLLNNRSFELELRPTAKLVRSLSSPLPLVVFGGGVAISLLLVAALFLARENARRATALSASNQLLNLEAQQRQEVEADLRDSRGRLQLALDLTDSSRDALFIFDLQQRELLHMNRATYNGLGYSAEEFRRLLHLDPERLIPGFFAWIQLVQQAHRLNLSMIFQREMQRRDGSLQPAEINTQLIHQGERDYLIAVARDNSERLQLEAQLQKLSQQDGLTGLFNRRYFDRQLQSEWRRLRRADAPLAVLMLDVDHFKRFNDCLGHLAGDDALRRVASCLQECLQREGDVACRYGGEEFVIILTDTGLDGASHVAARVHQRVAELGIGHPGAELGRLTVSIGVAIATPGQDAEPDQLISQADQALYAAKHRGRNQTCVWPVDLLEQLPS</sequence>
<dbReference type="InterPro" id="IPR050469">
    <property type="entry name" value="Diguanylate_Cyclase"/>
</dbReference>
<keyword evidence="5 8" id="KW-1133">Transmembrane helix</keyword>
<evidence type="ECO:0000256" key="8">
    <source>
        <dbReference type="SAM" id="Phobius"/>
    </source>
</evidence>
<proteinExistence type="predicted"/>
<dbReference type="GO" id="GO:0052621">
    <property type="term" value="F:diguanylate cyclase activity"/>
    <property type="evidence" value="ECO:0007669"/>
    <property type="project" value="UniProtKB-EC"/>
</dbReference>
<dbReference type="InterPro" id="IPR043128">
    <property type="entry name" value="Rev_trsase/Diguanyl_cyclase"/>
</dbReference>
<feature type="domain" description="PAC" evidence="9">
    <location>
        <begin position="393"/>
        <end position="443"/>
    </location>
</feature>
<dbReference type="GO" id="GO:0005886">
    <property type="term" value="C:plasma membrane"/>
    <property type="evidence" value="ECO:0007669"/>
    <property type="project" value="UniProtKB-SubCell"/>
</dbReference>
<gene>
    <name evidence="12" type="ORF">HNP46_003254</name>
</gene>
<dbReference type="Gene3D" id="3.30.450.350">
    <property type="entry name" value="CHASE domain"/>
    <property type="match status" value="1"/>
</dbReference>
<evidence type="ECO:0000259" key="11">
    <source>
        <dbReference type="PROSITE" id="PS50887"/>
    </source>
</evidence>
<dbReference type="PANTHER" id="PTHR45138">
    <property type="entry name" value="REGULATORY COMPONENTS OF SENSORY TRANSDUCTION SYSTEM"/>
    <property type="match status" value="1"/>
</dbReference>
<dbReference type="PROSITE" id="PS50839">
    <property type="entry name" value="CHASE"/>
    <property type="match status" value="1"/>
</dbReference>
<dbReference type="EC" id="2.7.7.65" evidence="3"/>
<dbReference type="GO" id="GO:0007165">
    <property type="term" value="P:signal transduction"/>
    <property type="evidence" value="ECO:0007669"/>
    <property type="project" value="UniProtKB-ARBA"/>
</dbReference>
<comment type="subcellular location">
    <subcellularLocation>
        <location evidence="2">Cell inner membrane</location>
    </subcellularLocation>
</comment>
<feature type="transmembrane region" description="Helical" evidence="8">
    <location>
        <begin position="259"/>
        <end position="281"/>
    </location>
</feature>
<dbReference type="AlphaFoldDB" id="A0A7W7KL48"/>
<evidence type="ECO:0000256" key="7">
    <source>
        <dbReference type="ARBA" id="ARBA00034247"/>
    </source>
</evidence>
<feature type="transmembrane region" description="Helical" evidence="8">
    <location>
        <begin position="7"/>
        <end position="28"/>
    </location>
</feature>
<dbReference type="SMART" id="SM01079">
    <property type="entry name" value="CHASE"/>
    <property type="match status" value="1"/>
</dbReference>
<dbReference type="Pfam" id="PF00990">
    <property type="entry name" value="GGDEF"/>
    <property type="match status" value="1"/>
</dbReference>
<dbReference type="InterPro" id="IPR035965">
    <property type="entry name" value="PAS-like_dom_sf"/>
</dbReference>
<evidence type="ECO:0000256" key="2">
    <source>
        <dbReference type="ARBA" id="ARBA00004533"/>
    </source>
</evidence>
<dbReference type="CDD" id="cd01949">
    <property type="entry name" value="GGDEF"/>
    <property type="match status" value="1"/>
</dbReference>
<dbReference type="Proteomes" id="UP000566995">
    <property type="component" value="Unassembled WGS sequence"/>
</dbReference>
<dbReference type="InterPro" id="IPR042240">
    <property type="entry name" value="CHASE_sf"/>
</dbReference>
<evidence type="ECO:0000256" key="5">
    <source>
        <dbReference type="ARBA" id="ARBA00022989"/>
    </source>
</evidence>
<dbReference type="InterPro" id="IPR000700">
    <property type="entry name" value="PAS-assoc_C"/>
</dbReference>
<name>A0A7W7KL48_PSENT</name>
<dbReference type="NCBIfam" id="TIGR00254">
    <property type="entry name" value="GGDEF"/>
    <property type="match status" value="1"/>
</dbReference>
<dbReference type="PANTHER" id="PTHR45138:SF9">
    <property type="entry name" value="DIGUANYLATE CYCLASE DGCM-RELATED"/>
    <property type="match status" value="1"/>
</dbReference>
<dbReference type="NCBIfam" id="TIGR00229">
    <property type="entry name" value="sensory_box"/>
    <property type="match status" value="1"/>
</dbReference>
<dbReference type="Gene3D" id="3.30.70.270">
    <property type="match status" value="1"/>
</dbReference>
<comment type="cofactor">
    <cofactor evidence="1">
        <name>Mg(2+)</name>
        <dbReference type="ChEBI" id="CHEBI:18420"/>
    </cofactor>
</comment>
<evidence type="ECO:0000259" key="9">
    <source>
        <dbReference type="PROSITE" id="PS50113"/>
    </source>
</evidence>